<evidence type="ECO:0000313" key="1">
    <source>
        <dbReference type="EMBL" id="EDR15370.1"/>
    </source>
</evidence>
<dbReference type="Proteomes" id="UP000001194">
    <property type="component" value="Unassembled WGS sequence"/>
</dbReference>
<evidence type="ECO:0000313" key="2">
    <source>
        <dbReference type="Proteomes" id="UP000001194"/>
    </source>
</evidence>
<reference evidence="1 2" key="1">
    <citation type="journal article" date="2008" name="Nature">
        <title>The genome of Laccaria bicolor provides insights into mycorrhizal symbiosis.</title>
        <authorList>
            <person name="Martin F."/>
            <person name="Aerts A."/>
            <person name="Ahren D."/>
            <person name="Brun A."/>
            <person name="Danchin E.G.J."/>
            <person name="Duchaussoy F."/>
            <person name="Gibon J."/>
            <person name="Kohler A."/>
            <person name="Lindquist E."/>
            <person name="Pereda V."/>
            <person name="Salamov A."/>
            <person name="Shapiro H.J."/>
            <person name="Wuyts J."/>
            <person name="Blaudez D."/>
            <person name="Buee M."/>
            <person name="Brokstein P."/>
            <person name="Canbaeck B."/>
            <person name="Cohen D."/>
            <person name="Courty P.E."/>
            <person name="Coutinho P.M."/>
            <person name="Delaruelle C."/>
            <person name="Detter J.C."/>
            <person name="Deveau A."/>
            <person name="DiFazio S."/>
            <person name="Duplessis S."/>
            <person name="Fraissinet-Tachet L."/>
            <person name="Lucic E."/>
            <person name="Frey-Klett P."/>
            <person name="Fourrey C."/>
            <person name="Feussner I."/>
            <person name="Gay G."/>
            <person name="Grimwood J."/>
            <person name="Hoegger P.J."/>
            <person name="Jain P."/>
            <person name="Kilaru S."/>
            <person name="Labbe J."/>
            <person name="Lin Y.C."/>
            <person name="Legue V."/>
            <person name="Le Tacon F."/>
            <person name="Marmeisse R."/>
            <person name="Melayah D."/>
            <person name="Montanini B."/>
            <person name="Muratet M."/>
            <person name="Nehls U."/>
            <person name="Niculita-Hirzel H."/>
            <person name="Oudot-Le Secq M.P."/>
            <person name="Peter M."/>
            <person name="Quesneville H."/>
            <person name="Rajashekar B."/>
            <person name="Reich M."/>
            <person name="Rouhier N."/>
            <person name="Schmutz J."/>
            <person name="Yin T."/>
            <person name="Chalot M."/>
            <person name="Henrissat B."/>
            <person name="Kuees U."/>
            <person name="Lucas S."/>
            <person name="Van de Peer Y."/>
            <person name="Podila G.K."/>
            <person name="Polle A."/>
            <person name="Pukkila P.J."/>
            <person name="Richardson P.M."/>
            <person name="Rouze P."/>
            <person name="Sanders I.R."/>
            <person name="Stajich J.E."/>
            <person name="Tunlid A."/>
            <person name="Tuskan G."/>
            <person name="Grigoriev I.V."/>
        </authorList>
    </citation>
    <scope>NUCLEOTIDE SEQUENCE [LARGE SCALE GENOMIC DNA]</scope>
    <source>
        <strain evidence="2">S238N-H82 / ATCC MYA-4686</strain>
    </source>
</reference>
<dbReference type="EMBL" id="DS547091">
    <property type="protein sequence ID" value="EDR15370.1"/>
    <property type="molecule type" value="Genomic_DNA"/>
</dbReference>
<dbReference type="GeneID" id="6069437"/>
<gene>
    <name evidence="1" type="ORF">LACBIDRAFT_301618</name>
</gene>
<accession>B0CNX6</accession>
<dbReference type="InParanoid" id="B0CNX6"/>
<protein>
    <submittedName>
        <fullName evidence="1">Predicted protein</fullName>
    </submittedName>
</protein>
<organism evidence="2">
    <name type="scientific">Laccaria bicolor (strain S238N-H82 / ATCC MYA-4686)</name>
    <name type="common">Bicoloured deceiver</name>
    <name type="synonym">Laccaria laccata var. bicolor</name>
    <dbReference type="NCBI Taxonomy" id="486041"/>
    <lineage>
        <taxon>Eukaryota</taxon>
        <taxon>Fungi</taxon>
        <taxon>Dikarya</taxon>
        <taxon>Basidiomycota</taxon>
        <taxon>Agaricomycotina</taxon>
        <taxon>Agaricomycetes</taxon>
        <taxon>Agaricomycetidae</taxon>
        <taxon>Agaricales</taxon>
        <taxon>Agaricineae</taxon>
        <taxon>Hydnangiaceae</taxon>
        <taxon>Laccaria</taxon>
    </lineage>
</organism>
<proteinExistence type="predicted"/>
<dbReference type="AlphaFoldDB" id="B0CNX6"/>
<dbReference type="RefSeq" id="XP_001873578.1">
    <property type="nucleotide sequence ID" value="XM_001873543.1"/>
</dbReference>
<keyword evidence="2" id="KW-1185">Reference proteome</keyword>
<name>B0CNX6_LACBS</name>
<dbReference type="HOGENOM" id="CLU_2961182_0_0_1"/>
<dbReference type="KEGG" id="lbc:LACBIDRAFT_301618"/>
<sequence length="59" mass="6448">MHIPTAYGQQAGPWSFAPHIPSGTVVSMDQQNHGICGNHAALADFAFRKRLCCNMHVVQ</sequence>